<protein>
    <submittedName>
        <fullName evidence="7">ABC transporter substrate-binding protein</fullName>
    </submittedName>
</protein>
<dbReference type="PROSITE" id="PS51257">
    <property type="entry name" value="PROKAR_LIPOPROTEIN"/>
    <property type="match status" value="1"/>
</dbReference>
<evidence type="ECO:0000256" key="3">
    <source>
        <dbReference type="ARBA" id="ARBA00022729"/>
    </source>
</evidence>
<keyword evidence="2" id="KW-0813">Transport</keyword>
<feature type="domain" description="Solute-binding protein family 5" evidence="6">
    <location>
        <begin position="100"/>
        <end position="483"/>
    </location>
</feature>
<feature type="region of interest" description="Disordered" evidence="4">
    <location>
        <begin position="24"/>
        <end position="51"/>
    </location>
</feature>
<keyword evidence="3 5" id="KW-0732">Signal</keyword>
<dbReference type="SUPFAM" id="SSF53850">
    <property type="entry name" value="Periplasmic binding protein-like II"/>
    <property type="match status" value="1"/>
</dbReference>
<dbReference type="InterPro" id="IPR000914">
    <property type="entry name" value="SBP_5_dom"/>
</dbReference>
<dbReference type="InterPro" id="IPR030678">
    <property type="entry name" value="Peptide/Ni-bd"/>
</dbReference>
<comment type="similarity">
    <text evidence="1">Belongs to the bacterial solute-binding protein 5 family.</text>
</comment>
<evidence type="ECO:0000256" key="1">
    <source>
        <dbReference type="ARBA" id="ARBA00005695"/>
    </source>
</evidence>
<name>A0ABQ2F638_9MICO</name>
<dbReference type="Pfam" id="PF00496">
    <property type="entry name" value="SBP_bac_5"/>
    <property type="match status" value="1"/>
</dbReference>
<dbReference type="EMBL" id="BMLB01000002">
    <property type="protein sequence ID" value="GGK65763.1"/>
    <property type="molecule type" value="Genomic_DNA"/>
</dbReference>
<dbReference type="PANTHER" id="PTHR30290">
    <property type="entry name" value="PERIPLASMIC BINDING COMPONENT OF ABC TRANSPORTER"/>
    <property type="match status" value="1"/>
</dbReference>
<dbReference type="PANTHER" id="PTHR30290:SF9">
    <property type="entry name" value="OLIGOPEPTIDE-BINDING PROTEIN APPA"/>
    <property type="match status" value="1"/>
</dbReference>
<gene>
    <name evidence="7" type="ORF">GCM10011509_12560</name>
</gene>
<evidence type="ECO:0000256" key="2">
    <source>
        <dbReference type="ARBA" id="ARBA00022448"/>
    </source>
</evidence>
<evidence type="ECO:0000313" key="7">
    <source>
        <dbReference type="EMBL" id="GGK65763.1"/>
    </source>
</evidence>
<keyword evidence="8" id="KW-1185">Reference proteome</keyword>
<dbReference type="Gene3D" id="3.40.190.10">
    <property type="entry name" value="Periplasmic binding protein-like II"/>
    <property type="match status" value="1"/>
</dbReference>
<evidence type="ECO:0000256" key="5">
    <source>
        <dbReference type="SAM" id="SignalP"/>
    </source>
</evidence>
<accession>A0ABQ2F638</accession>
<sequence length="567" mass="61686">MKNRKVGALATVATLALVLTSCAESERDSGTGADGDTGSDSTQTEGDGGAAASDATFVFGAAGAPTTFDPFYASDGETFRVTRQIYENLIGIEEGGTEGVPELATSWESEDGLTWTFELQEGVKFHDGTDFDAEAVCANFERWADQNEAGQNPSGAYYYGNDFGFGEDSLYESCEATDDLTAEVVVSRVTGKFPMVLSQSSYAIQSPTAMEEYDANGIALEGEAFVFPEYATSHPTGTGPFQFEGYDNAGGTVTLTRFDDYWGDPAGVETLVFKIVPDENARRQELEAGTIQGYDLPNPVDWQALEDSGNQVLIRDPFNILYLALNPVADPQLEDPLVRQALYHALNREQFVSTQLPEGAEVATQFMPSTVSGYNESIEAYEYDPEKAQQLLEEAGLSDLTIELWYPSEVTRPYMPDPQRVYDAVKADWEAAGITVETVTKPWAGGYIDDTQNSRAPAFFLGWTGDLNSADNFLCAFFCGDDNQFGTSAYDWHEELQEQIAAADAEADEETRTQMYEELNAQIMSPDWLPGLPLSHSPPAIVVGPNVQGMVASPLTAENFATVTITE</sequence>
<organism evidence="7 8">
    <name type="scientific">Ornithinimicrobium pekingense</name>
    <dbReference type="NCBI Taxonomy" id="384677"/>
    <lineage>
        <taxon>Bacteria</taxon>
        <taxon>Bacillati</taxon>
        <taxon>Actinomycetota</taxon>
        <taxon>Actinomycetes</taxon>
        <taxon>Micrococcales</taxon>
        <taxon>Ornithinimicrobiaceae</taxon>
        <taxon>Ornithinimicrobium</taxon>
    </lineage>
</organism>
<dbReference type="Gene3D" id="3.10.105.10">
    <property type="entry name" value="Dipeptide-binding Protein, Domain 3"/>
    <property type="match status" value="1"/>
</dbReference>
<dbReference type="RefSeq" id="WP_022920259.1">
    <property type="nucleotide sequence ID" value="NZ_BMLB01000002.1"/>
</dbReference>
<evidence type="ECO:0000259" key="6">
    <source>
        <dbReference type="Pfam" id="PF00496"/>
    </source>
</evidence>
<dbReference type="Gene3D" id="3.90.76.10">
    <property type="entry name" value="Dipeptide-binding Protein, Domain 1"/>
    <property type="match status" value="1"/>
</dbReference>
<dbReference type="PIRSF" id="PIRSF002741">
    <property type="entry name" value="MppA"/>
    <property type="match status" value="1"/>
</dbReference>
<comment type="caution">
    <text evidence="7">The sequence shown here is derived from an EMBL/GenBank/DDBJ whole genome shotgun (WGS) entry which is preliminary data.</text>
</comment>
<dbReference type="CDD" id="cd08493">
    <property type="entry name" value="PBP2_DppA_like"/>
    <property type="match status" value="1"/>
</dbReference>
<evidence type="ECO:0000313" key="8">
    <source>
        <dbReference type="Proteomes" id="UP000662111"/>
    </source>
</evidence>
<feature type="compositionally biased region" description="Low complexity" evidence="4">
    <location>
        <begin position="30"/>
        <end position="45"/>
    </location>
</feature>
<dbReference type="Proteomes" id="UP000662111">
    <property type="component" value="Unassembled WGS sequence"/>
</dbReference>
<evidence type="ECO:0000256" key="4">
    <source>
        <dbReference type="SAM" id="MobiDB-lite"/>
    </source>
</evidence>
<reference evidence="8" key="1">
    <citation type="journal article" date="2019" name="Int. J. Syst. Evol. Microbiol.">
        <title>The Global Catalogue of Microorganisms (GCM) 10K type strain sequencing project: providing services to taxonomists for standard genome sequencing and annotation.</title>
        <authorList>
            <consortium name="The Broad Institute Genomics Platform"/>
            <consortium name="The Broad Institute Genome Sequencing Center for Infectious Disease"/>
            <person name="Wu L."/>
            <person name="Ma J."/>
        </authorList>
    </citation>
    <scope>NUCLEOTIDE SEQUENCE [LARGE SCALE GENOMIC DNA]</scope>
    <source>
        <strain evidence="8">CGMCC 1.5362</strain>
    </source>
</reference>
<feature type="signal peptide" evidence="5">
    <location>
        <begin position="1"/>
        <end position="23"/>
    </location>
</feature>
<dbReference type="InterPro" id="IPR039424">
    <property type="entry name" value="SBP_5"/>
</dbReference>
<feature type="chain" id="PRO_5046377122" evidence="5">
    <location>
        <begin position="24"/>
        <end position="567"/>
    </location>
</feature>
<proteinExistence type="inferred from homology"/>